<dbReference type="AlphaFoldDB" id="A0A5K7YIT4"/>
<dbReference type="Proteomes" id="UP000427906">
    <property type="component" value="Chromosome"/>
</dbReference>
<evidence type="ECO:0000313" key="3">
    <source>
        <dbReference type="Proteomes" id="UP000427906"/>
    </source>
</evidence>
<keyword evidence="1" id="KW-0472">Membrane</keyword>
<gene>
    <name evidence="2" type="ORF">DSCA_05910</name>
</gene>
<dbReference type="RefSeq" id="WP_155315000.1">
    <property type="nucleotide sequence ID" value="NZ_AP021874.1"/>
</dbReference>
<sequence>MNENEKIIRRNPDIELLGQKLSYPRRWQGVFVVLILSAAFIVISYIVLVESRPENLKTLGLFTGNIQIGTDSIVKRNKFCFGFWTPSVSTKAGMAPYLQRFPNKKEKYAWQIHNEKENNISEKNKLFGELIMERRNISGFRRHPAVGKSSSALKEGWWWVIGVEGAYSAEFFTWFADLYKSHWGLKKNETIYVEVSAIDLKK</sequence>
<proteinExistence type="predicted"/>
<dbReference type="KEGG" id="dalk:DSCA_05910"/>
<accession>A0A5K7YIT4</accession>
<keyword evidence="3" id="KW-1185">Reference proteome</keyword>
<name>A0A5K7YIT4_9BACT</name>
<organism evidence="2 3">
    <name type="scientific">Desulfosarcina alkanivorans</name>
    <dbReference type="NCBI Taxonomy" id="571177"/>
    <lineage>
        <taxon>Bacteria</taxon>
        <taxon>Pseudomonadati</taxon>
        <taxon>Thermodesulfobacteriota</taxon>
        <taxon>Desulfobacteria</taxon>
        <taxon>Desulfobacterales</taxon>
        <taxon>Desulfosarcinaceae</taxon>
        <taxon>Desulfosarcina</taxon>
    </lineage>
</organism>
<reference evidence="2 3" key="1">
    <citation type="submission" date="2019-11" db="EMBL/GenBank/DDBJ databases">
        <title>Comparative genomics of hydrocarbon-degrading Desulfosarcina strains.</title>
        <authorList>
            <person name="Watanabe M."/>
            <person name="Kojima H."/>
            <person name="Fukui M."/>
        </authorList>
    </citation>
    <scope>NUCLEOTIDE SEQUENCE [LARGE SCALE GENOMIC DNA]</scope>
    <source>
        <strain evidence="2 3">PL12</strain>
    </source>
</reference>
<keyword evidence="1" id="KW-0812">Transmembrane</keyword>
<evidence type="ECO:0000256" key="1">
    <source>
        <dbReference type="SAM" id="Phobius"/>
    </source>
</evidence>
<keyword evidence="1" id="KW-1133">Transmembrane helix</keyword>
<feature type="transmembrane region" description="Helical" evidence="1">
    <location>
        <begin position="29"/>
        <end position="48"/>
    </location>
</feature>
<evidence type="ECO:0000313" key="2">
    <source>
        <dbReference type="EMBL" id="BBO66661.1"/>
    </source>
</evidence>
<protein>
    <submittedName>
        <fullName evidence="2">Uncharacterized protein</fullName>
    </submittedName>
</protein>
<dbReference type="EMBL" id="AP021874">
    <property type="protein sequence ID" value="BBO66661.1"/>
    <property type="molecule type" value="Genomic_DNA"/>
</dbReference>